<sequence length="180" mass="19884">MNLVNLFGNNTKTKEPDLFLAIEIHESLIKTALWEVVEGIPSVIKVGSFESWEDEDSLINGVDASLEQAVKDIDSEPRKVIFGLPDSWINDGKVHPSKTKLISRLVKELGLDPIGMVPINSAIAHYMKNLEGIPPTAILLEIYTTKVAVSIIEKGEITSSEETARSDFLSNACPRLRPYP</sequence>
<proteinExistence type="predicted"/>
<evidence type="ECO:0000313" key="2">
    <source>
        <dbReference type="Proteomes" id="UP000033854"/>
    </source>
</evidence>
<organism evidence="1 2">
    <name type="scientific">Candidatus Collierbacteria bacterium GW2011_GWA2_42_17</name>
    <dbReference type="NCBI Taxonomy" id="1618378"/>
    <lineage>
        <taxon>Bacteria</taxon>
        <taxon>Candidatus Collieribacteriota</taxon>
    </lineage>
</organism>
<dbReference type="Proteomes" id="UP000033854">
    <property type="component" value="Unassembled WGS sequence"/>
</dbReference>
<protein>
    <submittedName>
        <fullName evidence="1">Uncharacterized protein</fullName>
    </submittedName>
</protein>
<evidence type="ECO:0000313" key="1">
    <source>
        <dbReference type="EMBL" id="KKS43370.1"/>
    </source>
</evidence>
<reference evidence="1 2" key="1">
    <citation type="journal article" date="2015" name="Nature">
        <title>rRNA introns, odd ribosomes, and small enigmatic genomes across a large radiation of phyla.</title>
        <authorList>
            <person name="Brown C.T."/>
            <person name="Hug L.A."/>
            <person name="Thomas B.C."/>
            <person name="Sharon I."/>
            <person name="Castelle C.J."/>
            <person name="Singh A."/>
            <person name="Wilkins M.J."/>
            <person name="Williams K.H."/>
            <person name="Banfield J.F."/>
        </authorList>
    </citation>
    <scope>NUCLEOTIDE SEQUENCE [LARGE SCALE GENOMIC DNA]</scope>
</reference>
<comment type="caution">
    <text evidence="1">The sequence shown here is derived from an EMBL/GenBank/DDBJ whole genome shotgun (WGS) entry which is preliminary data.</text>
</comment>
<accession>A0A0G0Z3R1</accession>
<dbReference type="AlphaFoldDB" id="A0A0G0Z3R1"/>
<gene>
    <name evidence="1" type="ORF">UV06_C0001G0104</name>
</gene>
<name>A0A0G0Z3R1_9BACT</name>
<dbReference type="EMBL" id="LCDA01000001">
    <property type="protein sequence ID" value="KKS43370.1"/>
    <property type="molecule type" value="Genomic_DNA"/>
</dbReference>